<protein>
    <submittedName>
        <fullName evidence="2">Uncharacterized protein</fullName>
    </submittedName>
</protein>
<gene>
    <name evidence="2" type="ORF">A2Y62_09210</name>
</gene>
<keyword evidence="1" id="KW-0472">Membrane</keyword>
<evidence type="ECO:0000313" key="3">
    <source>
        <dbReference type="Proteomes" id="UP000178943"/>
    </source>
</evidence>
<sequence length="246" mass="27827">MQKYVYVWSLFLLTGIFVVGFTYAGEKLCDTISWISEIKGISLSVSEQEEGKCERMYQVTGDINEILKKVRDGFTERGWEIKDDTDVTVAGTTSHVLKLKQESMKVEIAAHQDANKETTLAIELKQYEGAEDEPVKAKVKTKSVDDETLESMAKKLPIPDGASFMSKSYERHDYVLTYQYRGDIEKAFNWVLKELKKQGWKIDNEDMTETALGTGADIDAHMGHFELEVAFANAIAISTIVYTLHD</sequence>
<feature type="transmembrane region" description="Helical" evidence="1">
    <location>
        <begin position="6"/>
        <end position="24"/>
    </location>
</feature>
<accession>A0A1F5VK11</accession>
<evidence type="ECO:0000256" key="1">
    <source>
        <dbReference type="SAM" id="Phobius"/>
    </source>
</evidence>
<dbReference type="EMBL" id="MFGW01000149">
    <property type="protein sequence ID" value="OGF63799.1"/>
    <property type="molecule type" value="Genomic_DNA"/>
</dbReference>
<name>A0A1F5VK11_9BACT</name>
<reference evidence="2 3" key="1">
    <citation type="journal article" date="2016" name="Nat. Commun.">
        <title>Thousands of microbial genomes shed light on interconnected biogeochemical processes in an aquifer system.</title>
        <authorList>
            <person name="Anantharaman K."/>
            <person name="Brown C.T."/>
            <person name="Hug L.A."/>
            <person name="Sharon I."/>
            <person name="Castelle C.J."/>
            <person name="Probst A.J."/>
            <person name="Thomas B.C."/>
            <person name="Singh A."/>
            <person name="Wilkins M.J."/>
            <person name="Karaoz U."/>
            <person name="Brodie E.L."/>
            <person name="Williams K.H."/>
            <person name="Hubbard S.S."/>
            <person name="Banfield J.F."/>
        </authorList>
    </citation>
    <scope>NUCLEOTIDE SEQUENCE [LARGE SCALE GENOMIC DNA]</scope>
</reference>
<proteinExistence type="predicted"/>
<comment type="caution">
    <text evidence="2">The sequence shown here is derived from an EMBL/GenBank/DDBJ whole genome shotgun (WGS) entry which is preliminary data.</text>
</comment>
<evidence type="ECO:0000313" key="2">
    <source>
        <dbReference type="EMBL" id="OGF63799.1"/>
    </source>
</evidence>
<dbReference type="Proteomes" id="UP000178943">
    <property type="component" value="Unassembled WGS sequence"/>
</dbReference>
<dbReference type="AlphaFoldDB" id="A0A1F5VK11"/>
<keyword evidence="1" id="KW-1133">Transmembrane helix</keyword>
<organism evidence="2 3">
    <name type="scientific">Candidatus Fischerbacteria bacterium RBG_13_37_8</name>
    <dbReference type="NCBI Taxonomy" id="1817863"/>
    <lineage>
        <taxon>Bacteria</taxon>
        <taxon>Candidatus Fischeribacteriota</taxon>
    </lineage>
</organism>
<keyword evidence="1" id="KW-0812">Transmembrane</keyword>